<evidence type="ECO:0000256" key="2">
    <source>
        <dbReference type="SAM" id="SignalP"/>
    </source>
</evidence>
<sequence length="383" mass="40327">MIAALAAGITLLCCVNVVSSSSASARLRGRRTKMHDGGWRKSHPVDSDARSLQAPPRPPPDDESQLFGVEEGYAAEFSTDDEVGKNLGASSGGYGDYGAWGAGSSLGNDMNTMQTTSGAGGSSASYGNSFEGSSSFGSNAGGSGFSSGVEGSSYGGSSSAYDYGTPSEGGSSSYESPFAPSASSTGYDWASGSKYGGSGASSYASTWGSGSASAKDSPLSKFHAPSVQISLVPALFLLIFLSLTGMITTAHFMEHHSEGNVANCCRVILHTVHCIWKVVYNLYHCRLGDIPQVVFASELEEEDFTDEELERMTLRPGIERALDVEHRKALRKHPSASLAKYLSTYGARVESGLRCANAEIAQFYNPSVMVACAAYCTTCYMRR</sequence>
<dbReference type="Proteomes" id="UP000266841">
    <property type="component" value="Unassembled WGS sequence"/>
</dbReference>
<comment type="caution">
    <text evidence="3">The sequence shown here is derived from an EMBL/GenBank/DDBJ whole genome shotgun (WGS) entry which is preliminary data.</text>
</comment>
<feature type="signal peptide" evidence="2">
    <location>
        <begin position="1"/>
        <end position="20"/>
    </location>
</feature>
<protein>
    <submittedName>
        <fullName evidence="3">Uncharacterized protein</fullName>
    </submittedName>
</protein>
<evidence type="ECO:0000313" key="3">
    <source>
        <dbReference type="EMBL" id="EJK77282.1"/>
    </source>
</evidence>
<reference evidence="3 4" key="1">
    <citation type="journal article" date="2012" name="Genome Biol.">
        <title>Genome and low-iron response of an oceanic diatom adapted to chronic iron limitation.</title>
        <authorList>
            <person name="Lommer M."/>
            <person name="Specht M."/>
            <person name="Roy A.S."/>
            <person name="Kraemer L."/>
            <person name="Andreson R."/>
            <person name="Gutowska M.A."/>
            <person name="Wolf J."/>
            <person name="Bergner S.V."/>
            <person name="Schilhabel M.B."/>
            <person name="Klostermeier U.C."/>
            <person name="Beiko R.G."/>
            <person name="Rosenstiel P."/>
            <person name="Hippler M."/>
            <person name="Laroche J."/>
        </authorList>
    </citation>
    <scope>NUCLEOTIDE SEQUENCE [LARGE SCALE GENOMIC DNA]</scope>
    <source>
        <strain evidence="3 4">CCMP1005</strain>
    </source>
</reference>
<dbReference type="EMBL" id="AGNL01001075">
    <property type="protein sequence ID" value="EJK77282.1"/>
    <property type="molecule type" value="Genomic_DNA"/>
</dbReference>
<feature type="region of interest" description="Disordered" evidence="1">
    <location>
        <begin position="25"/>
        <end position="65"/>
    </location>
</feature>
<dbReference type="AlphaFoldDB" id="K0TR70"/>
<proteinExistence type="predicted"/>
<keyword evidence="4" id="KW-1185">Reference proteome</keyword>
<feature type="compositionally biased region" description="Basic and acidic residues" evidence="1">
    <location>
        <begin position="34"/>
        <end position="49"/>
    </location>
</feature>
<evidence type="ECO:0000256" key="1">
    <source>
        <dbReference type="SAM" id="MobiDB-lite"/>
    </source>
</evidence>
<dbReference type="OrthoDB" id="48973at2759"/>
<gene>
    <name evidence="3" type="ORF">THAOC_00895</name>
</gene>
<organism evidence="3 4">
    <name type="scientific">Thalassiosira oceanica</name>
    <name type="common">Marine diatom</name>
    <dbReference type="NCBI Taxonomy" id="159749"/>
    <lineage>
        <taxon>Eukaryota</taxon>
        <taxon>Sar</taxon>
        <taxon>Stramenopiles</taxon>
        <taxon>Ochrophyta</taxon>
        <taxon>Bacillariophyta</taxon>
        <taxon>Coscinodiscophyceae</taxon>
        <taxon>Thalassiosirophycidae</taxon>
        <taxon>Thalassiosirales</taxon>
        <taxon>Thalassiosiraceae</taxon>
        <taxon>Thalassiosira</taxon>
    </lineage>
</organism>
<evidence type="ECO:0000313" key="4">
    <source>
        <dbReference type="Proteomes" id="UP000266841"/>
    </source>
</evidence>
<name>K0TR70_THAOC</name>
<feature type="chain" id="PRO_5003838202" evidence="2">
    <location>
        <begin position="21"/>
        <end position="383"/>
    </location>
</feature>
<keyword evidence="2" id="KW-0732">Signal</keyword>
<dbReference type="eggNOG" id="ENOG502T7ZR">
    <property type="taxonomic scope" value="Eukaryota"/>
</dbReference>
<accession>K0TR70</accession>